<dbReference type="EMBL" id="JABTTE010000001">
    <property type="protein sequence ID" value="NSL50360.1"/>
    <property type="molecule type" value="Genomic_DNA"/>
</dbReference>
<proteinExistence type="predicted"/>
<sequence length="262" mass="30761">MQQQDIHNFLKRYFSSNGCEIIENSPGHLVVQLTVELDKELMNRPFYWHYIEKTGGQGTPMKLTFITDRKKVPDGVKGEAIHFGSPRLHQIFRSTKKMASSIRMFEQVETNVNRALYPWLLVNLKASYICDRKKDLLFSLGLNLINGVMIDQAHKKIMKKNLTPKIPDYCFTLSPLIKPKSGLKRIERMVMQIIENDDHQWAEEAHKRWQKDLQLLDHFYEDLEEKRESYFTEKAALEAQYKPKIKIEIINGGLFYLTDQVL</sequence>
<dbReference type="Proteomes" id="UP000625804">
    <property type="component" value="Unassembled WGS sequence"/>
</dbReference>
<comment type="caution">
    <text evidence="1">The sequence shown here is derived from an EMBL/GenBank/DDBJ whole genome shotgun (WGS) entry which is preliminary data.</text>
</comment>
<dbReference type="AlphaFoldDB" id="A0A8J8GDP2"/>
<name>A0A8J8GDP2_9BACI</name>
<reference evidence="1" key="1">
    <citation type="submission" date="2020-06" db="EMBL/GenBank/DDBJ databases">
        <title>A novel thermopfilic bacterium from Erzurum, Turkey.</title>
        <authorList>
            <person name="Adiguzel A."/>
            <person name="Ay H."/>
            <person name="Baltaci M.O."/>
        </authorList>
    </citation>
    <scope>NUCLEOTIDE SEQUENCE</scope>
    <source>
        <strain evidence="1">P2</strain>
    </source>
</reference>
<dbReference type="RefSeq" id="WP_173729547.1">
    <property type="nucleotide sequence ID" value="NZ_JABTTE010000001.1"/>
</dbReference>
<dbReference type="InterPro" id="IPR024562">
    <property type="entry name" value="YqhG"/>
</dbReference>
<protein>
    <recommendedName>
        <fullName evidence="3">YqhG family protein</fullName>
    </recommendedName>
</protein>
<keyword evidence="2" id="KW-1185">Reference proteome</keyword>
<accession>A0A8J8GDP2</accession>
<evidence type="ECO:0000313" key="2">
    <source>
        <dbReference type="Proteomes" id="UP000625804"/>
    </source>
</evidence>
<gene>
    <name evidence="1" type="ORF">HR057_01135</name>
</gene>
<organism evidence="1 2">
    <name type="scientific">Calidifontibacillus erzurumensis</name>
    <dbReference type="NCBI Taxonomy" id="2741433"/>
    <lineage>
        <taxon>Bacteria</taxon>
        <taxon>Bacillati</taxon>
        <taxon>Bacillota</taxon>
        <taxon>Bacilli</taxon>
        <taxon>Bacillales</taxon>
        <taxon>Bacillaceae</taxon>
        <taxon>Calidifontibacillus/Schinkia group</taxon>
        <taxon>Calidifontibacillus</taxon>
    </lineage>
</organism>
<dbReference type="Pfam" id="PF11079">
    <property type="entry name" value="YqhG"/>
    <property type="match status" value="1"/>
</dbReference>
<evidence type="ECO:0000313" key="1">
    <source>
        <dbReference type="EMBL" id="NSL50360.1"/>
    </source>
</evidence>
<evidence type="ECO:0008006" key="3">
    <source>
        <dbReference type="Google" id="ProtNLM"/>
    </source>
</evidence>